<sequence length="106" mass="11997">FDIAKTSLDDLSCAMHILKRSNGSTTRTSTRSSGSVTWSLVRQTLLIFNSLMIFQVCDAELTVEAWFRGANLRFTSKFVPFEARVADTFFSWLNDPNISTFHPVNI</sequence>
<comment type="caution">
    <text evidence="1">The sequence shown here is derived from an EMBL/GenBank/DDBJ whole genome shotgun (WGS) entry which is preliminary data.</text>
</comment>
<feature type="non-terminal residue" evidence="1">
    <location>
        <position position="1"/>
    </location>
</feature>
<name>A0ABS8S2I4_DATST</name>
<accession>A0ABS8S2I4</accession>
<gene>
    <name evidence="1" type="ORF">HAX54_016936</name>
</gene>
<organism evidence="1 2">
    <name type="scientific">Datura stramonium</name>
    <name type="common">Jimsonweed</name>
    <name type="synonym">Common thornapple</name>
    <dbReference type="NCBI Taxonomy" id="4076"/>
    <lineage>
        <taxon>Eukaryota</taxon>
        <taxon>Viridiplantae</taxon>
        <taxon>Streptophyta</taxon>
        <taxon>Embryophyta</taxon>
        <taxon>Tracheophyta</taxon>
        <taxon>Spermatophyta</taxon>
        <taxon>Magnoliopsida</taxon>
        <taxon>eudicotyledons</taxon>
        <taxon>Gunneridae</taxon>
        <taxon>Pentapetalae</taxon>
        <taxon>asterids</taxon>
        <taxon>lamiids</taxon>
        <taxon>Solanales</taxon>
        <taxon>Solanaceae</taxon>
        <taxon>Solanoideae</taxon>
        <taxon>Datureae</taxon>
        <taxon>Datura</taxon>
    </lineage>
</organism>
<proteinExistence type="predicted"/>
<reference evidence="1 2" key="1">
    <citation type="journal article" date="2021" name="BMC Genomics">
        <title>Datura genome reveals duplications of psychoactive alkaloid biosynthetic genes and high mutation rate following tissue culture.</title>
        <authorList>
            <person name="Rajewski A."/>
            <person name="Carter-House D."/>
            <person name="Stajich J."/>
            <person name="Litt A."/>
        </authorList>
    </citation>
    <scope>NUCLEOTIDE SEQUENCE [LARGE SCALE GENOMIC DNA]</scope>
    <source>
        <strain evidence="1">AR-01</strain>
    </source>
</reference>
<protein>
    <submittedName>
        <fullName evidence="1">Uncharacterized protein</fullName>
    </submittedName>
</protein>
<dbReference type="EMBL" id="JACEIK010000210">
    <property type="protein sequence ID" value="MCD7452465.1"/>
    <property type="molecule type" value="Genomic_DNA"/>
</dbReference>
<evidence type="ECO:0000313" key="1">
    <source>
        <dbReference type="EMBL" id="MCD7452465.1"/>
    </source>
</evidence>
<keyword evidence="2" id="KW-1185">Reference proteome</keyword>
<evidence type="ECO:0000313" key="2">
    <source>
        <dbReference type="Proteomes" id="UP000823775"/>
    </source>
</evidence>
<dbReference type="Proteomes" id="UP000823775">
    <property type="component" value="Unassembled WGS sequence"/>
</dbReference>